<evidence type="ECO:0000256" key="1">
    <source>
        <dbReference type="SAM" id="MobiDB-lite"/>
    </source>
</evidence>
<dbReference type="OrthoDB" id="5741693at2"/>
<dbReference type="EMBL" id="AFWT01000051">
    <property type="protein sequence ID" value="EGV27943.1"/>
    <property type="molecule type" value="Genomic_DNA"/>
</dbReference>
<dbReference type="PANTHER" id="PTHR37166:SF1">
    <property type="entry name" value="PROTEIN FLAG"/>
    <property type="match status" value="1"/>
</dbReference>
<dbReference type="STRING" id="765913.ThidrDRAFT_4223"/>
<dbReference type="SUPFAM" id="SSF160214">
    <property type="entry name" value="FlaG-like"/>
    <property type="match status" value="1"/>
</dbReference>
<dbReference type="InterPro" id="IPR035924">
    <property type="entry name" value="FlaG-like_sf"/>
</dbReference>
<dbReference type="AlphaFoldDB" id="G2E7G0"/>
<organism evidence="2 3">
    <name type="scientific">Thiorhodococcus drewsii AZ1</name>
    <dbReference type="NCBI Taxonomy" id="765913"/>
    <lineage>
        <taxon>Bacteria</taxon>
        <taxon>Pseudomonadati</taxon>
        <taxon>Pseudomonadota</taxon>
        <taxon>Gammaproteobacteria</taxon>
        <taxon>Chromatiales</taxon>
        <taxon>Chromatiaceae</taxon>
        <taxon>Thiorhodococcus</taxon>
    </lineage>
</organism>
<reference evidence="2 3" key="1">
    <citation type="submission" date="2011-06" db="EMBL/GenBank/DDBJ databases">
        <title>The draft genome of Thiorhodococcus drewsii AZ1.</title>
        <authorList>
            <consortium name="US DOE Joint Genome Institute (JGI-PGF)"/>
            <person name="Lucas S."/>
            <person name="Han J."/>
            <person name="Lapidus A."/>
            <person name="Cheng J.-F."/>
            <person name="Goodwin L."/>
            <person name="Pitluck S."/>
            <person name="Peters L."/>
            <person name="Land M.L."/>
            <person name="Hauser L."/>
            <person name="Vogl K."/>
            <person name="Liu Z."/>
            <person name="Imhoff J."/>
            <person name="Thiel V."/>
            <person name="Frigaard N.-U."/>
            <person name="Bryant D.A."/>
            <person name="Woyke T.J."/>
        </authorList>
    </citation>
    <scope>NUCLEOTIDE SEQUENCE [LARGE SCALE GENOMIC DNA]</scope>
    <source>
        <strain evidence="2 3">AZ1</strain>
    </source>
</reference>
<dbReference type="eggNOG" id="COG1334">
    <property type="taxonomic scope" value="Bacteria"/>
</dbReference>
<evidence type="ECO:0000313" key="2">
    <source>
        <dbReference type="EMBL" id="EGV27943.1"/>
    </source>
</evidence>
<protein>
    <submittedName>
        <fullName evidence="2">Flagellar protein FlaG protein</fullName>
    </submittedName>
</protein>
<keyword evidence="3" id="KW-1185">Reference proteome</keyword>
<proteinExistence type="predicted"/>
<dbReference type="PATRIC" id="fig|765913.3.peg.4296"/>
<feature type="compositionally biased region" description="Low complexity" evidence="1">
    <location>
        <begin position="16"/>
        <end position="26"/>
    </location>
</feature>
<dbReference type="RefSeq" id="WP_007042936.1">
    <property type="nucleotide sequence ID" value="NZ_AFWT01000051.1"/>
</dbReference>
<gene>
    <name evidence="2" type="ORF">ThidrDRAFT_4223</name>
</gene>
<dbReference type="Pfam" id="PF03646">
    <property type="entry name" value="FlaG"/>
    <property type="match status" value="1"/>
</dbReference>
<keyword evidence="2" id="KW-0282">Flagellum</keyword>
<sequence length="135" mass="14787">MGSDIYSVASVSQIPAASTSSTSGAAQRQGQEVKAMDRAAQDMRSVDDRTQAGMKAQGQTDTYEQVTDAVERINEMMQNGKQSLKFQLDDDSGRMVIQVMDAQTDEVIRQIPSEETLKFAEYVDGLVGLIFNKKA</sequence>
<keyword evidence="2" id="KW-0966">Cell projection</keyword>
<comment type="caution">
    <text evidence="2">The sequence shown here is derived from an EMBL/GenBank/DDBJ whole genome shotgun (WGS) entry which is preliminary data.</text>
</comment>
<name>G2E7G0_9GAMM</name>
<evidence type="ECO:0000313" key="3">
    <source>
        <dbReference type="Proteomes" id="UP000004200"/>
    </source>
</evidence>
<dbReference type="InterPro" id="IPR005186">
    <property type="entry name" value="FlaG"/>
</dbReference>
<feature type="compositionally biased region" description="Basic and acidic residues" evidence="1">
    <location>
        <begin position="34"/>
        <end position="50"/>
    </location>
</feature>
<dbReference type="PANTHER" id="PTHR37166">
    <property type="entry name" value="PROTEIN FLAG"/>
    <property type="match status" value="1"/>
</dbReference>
<accession>G2E7G0</accession>
<keyword evidence="2" id="KW-0969">Cilium</keyword>
<dbReference type="Proteomes" id="UP000004200">
    <property type="component" value="Unassembled WGS sequence"/>
</dbReference>
<dbReference type="Gene3D" id="3.30.160.170">
    <property type="entry name" value="FlaG-like"/>
    <property type="match status" value="1"/>
</dbReference>
<feature type="region of interest" description="Disordered" evidence="1">
    <location>
        <begin position="1"/>
        <end position="63"/>
    </location>
</feature>